<name>A0A1U9JTU3_9HYPH</name>
<dbReference type="NCBIfam" id="TIGR01549">
    <property type="entry name" value="HAD-SF-IA-v1"/>
    <property type="match status" value="1"/>
</dbReference>
<comment type="cofactor">
    <cofactor evidence="2 10">
        <name>Mg(2+)</name>
        <dbReference type="ChEBI" id="CHEBI:18420"/>
    </cofactor>
</comment>
<evidence type="ECO:0000256" key="10">
    <source>
        <dbReference type="HAMAP-Rule" id="MF_00495"/>
    </source>
</evidence>
<keyword evidence="7 10" id="KW-0378">Hydrolase</keyword>
<dbReference type="HAMAP" id="MF_00495">
    <property type="entry name" value="GPH_hydrolase_bact"/>
    <property type="match status" value="1"/>
</dbReference>
<feature type="binding site" evidence="10">
    <location>
        <position position="172"/>
    </location>
    <ligand>
        <name>Mg(2+)</name>
        <dbReference type="ChEBI" id="CHEBI:18420"/>
    </ligand>
</feature>
<evidence type="ECO:0000256" key="8">
    <source>
        <dbReference type="ARBA" id="ARBA00022842"/>
    </source>
</evidence>
<evidence type="ECO:0000256" key="7">
    <source>
        <dbReference type="ARBA" id="ARBA00022801"/>
    </source>
</evidence>
<dbReference type="Proteomes" id="UP000188912">
    <property type="component" value="Chromosome"/>
</dbReference>
<reference evidence="11 12" key="2">
    <citation type="journal article" date="2016" name="Sci. Rep.">
        <title>The genome of Rhizobiales bacteria in predatory ants reveals urease gene functions but no genes for nitrogen fixation.</title>
        <authorList>
            <person name="Neuvonen M.M."/>
            <person name="Tamarit D."/>
            <person name="Naslund K."/>
            <person name="Liebig J."/>
            <person name="Feldhaar H."/>
            <person name="Moran N.A."/>
            <person name="Guy L."/>
            <person name="Andersson S.G."/>
        </authorList>
    </citation>
    <scope>NUCLEOTIDE SEQUENCE [LARGE SCALE GENOMIC DNA]</scope>
    <source>
        <strain evidence="11 12">Hsal</strain>
    </source>
</reference>
<dbReference type="GO" id="GO:0008967">
    <property type="term" value="F:phosphoglycolate phosphatase activity"/>
    <property type="evidence" value="ECO:0007669"/>
    <property type="project" value="UniProtKB-UniRule"/>
</dbReference>
<keyword evidence="12" id="KW-1185">Reference proteome</keyword>
<evidence type="ECO:0000256" key="2">
    <source>
        <dbReference type="ARBA" id="ARBA00001946"/>
    </source>
</evidence>
<dbReference type="EMBL" id="CP017315">
    <property type="protein sequence ID" value="AQS41289.1"/>
    <property type="molecule type" value="Genomic_DNA"/>
</dbReference>
<feature type="binding site" evidence="10">
    <location>
        <position position="10"/>
    </location>
    <ligand>
        <name>Mg(2+)</name>
        <dbReference type="ChEBI" id="CHEBI:18420"/>
    </ligand>
</feature>
<reference evidence="11 12" key="1">
    <citation type="journal article" date="2010" name="Science">
        <title>Genomic comparison of the ants Camponotus floridanus and Harpegnathos saltator.</title>
        <authorList>
            <person name="Bonasio R."/>
            <person name="Zhang G."/>
            <person name="Ye C."/>
            <person name="Mutti N.S."/>
            <person name="Fang X."/>
            <person name="Qin N."/>
            <person name="Donahue G."/>
            <person name="Yang P."/>
            <person name="Li Q."/>
            <person name="Li C."/>
            <person name="Zhang P."/>
            <person name="Huang Z."/>
            <person name="Berger S.L."/>
            <person name="Reinberg D."/>
            <person name="Wang J."/>
            <person name="Liebig J."/>
        </authorList>
    </citation>
    <scope>NUCLEOTIDE SEQUENCE [LARGE SCALE GENOMIC DNA]</scope>
    <source>
        <strain evidence="11 12">Hsal</strain>
    </source>
</reference>
<feature type="active site" description="Nucleophile" evidence="10">
    <location>
        <position position="10"/>
    </location>
</feature>
<feature type="binding site" evidence="10">
    <location>
        <position position="12"/>
    </location>
    <ligand>
        <name>Mg(2+)</name>
        <dbReference type="ChEBI" id="CHEBI:18420"/>
    </ligand>
</feature>
<dbReference type="Gene3D" id="1.10.150.240">
    <property type="entry name" value="Putative phosphatase, domain 2"/>
    <property type="match status" value="1"/>
</dbReference>
<dbReference type="InterPro" id="IPR036412">
    <property type="entry name" value="HAD-like_sf"/>
</dbReference>
<gene>
    <name evidence="11" type="primary">gph</name>
    <name evidence="11" type="ORF">BHV28_05830</name>
</gene>
<accession>A0A1U9JTU3</accession>
<dbReference type="InterPro" id="IPR050155">
    <property type="entry name" value="HAD-like_hydrolase_sf"/>
</dbReference>
<sequence length="224" mass="24345">MNKQPIVVFDLDGTLVETGYDMLASLNHALAAKGFKTMQTADLHRLVGQGGRVTIERALKLQNLTPTAAEIEPLFDLYIRHYAENIPGTSRYFDHVEPALDTLQQAGFLLAVCTNKQEELAKPLLKAIDRAGRYAAICGCDTFPWRKPDPRHILETIATAGGDATRAVMVGDSAADIHAAKAANIPVIAVDFGYTDIPVRELDPTAIISSYSELTPQMIEGLLA</sequence>
<dbReference type="KEGG" id="thd:BHV28_05830"/>
<dbReference type="SFLD" id="SFLDG01129">
    <property type="entry name" value="C1.5:_HAD__Beta-PGM__Phosphata"/>
    <property type="match status" value="1"/>
</dbReference>
<organism evidence="11 12">
    <name type="scientific">Candidatus Tokpelaia hoelldobleri</name>
    <dbReference type="NCBI Taxonomy" id="1902579"/>
    <lineage>
        <taxon>Bacteria</taxon>
        <taxon>Pseudomonadati</taxon>
        <taxon>Pseudomonadota</taxon>
        <taxon>Alphaproteobacteria</taxon>
        <taxon>Hyphomicrobiales</taxon>
        <taxon>Candidatus Tokpelaia</taxon>
    </lineage>
</organism>
<dbReference type="InterPro" id="IPR006439">
    <property type="entry name" value="HAD-SF_hydro_IA"/>
</dbReference>
<keyword evidence="9 10" id="KW-0119">Carbohydrate metabolism</keyword>
<comment type="similarity">
    <text evidence="4 10">Belongs to the HAD-like hydrolase superfamily. CbbY/CbbZ/Gph/YieH family.</text>
</comment>
<keyword evidence="6 10" id="KW-0479">Metal-binding</keyword>
<evidence type="ECO:0000256" key="6">
    <source>
        <dbReference type="ARBA" id="ARBA00022723"/>
    </source>
</evidence>
<dbReference type="InterPro" id="IPR041492">
    <property type="entry name" value="HAD_2"/>
</dbReference>
<comment type="catalytic activity">
    <reaction evidence="1 10">
        <text>2-phosphoglycolate + H2O = glycolate + phosphate</text>
        <dbReference type="Rhea" id="RHEA:14369"/>
        <dbReference type="ChEBI" id="CHEBI:15377"/>
        <dbReference type="ChEBI" id="CHEBI:29805"/>
        <dbReference type="ChEBI" id="CHEBI:43474"/>
        <dbReference type="ChEBI" id="CHEBI:58033"/>
        <dbReference type="EC" id="3.1.3.18"/>
    </reaction>
</comment>
<comment type="pathway">
    <text evidence="3 10">Organic acid metabolism; glycolate biosynthesis; glycolate from 2-phosphoglycolate: step 1/1.</text>
</comment>
<evidence type="ECO:0000313" key="11">
    <source>
        <dbReference type="EMBL" id="AQS41289.1"/>
    </source>
</evidence>
<dbReference type="Gene3D" id="3.40.50.1000">
    <property type="entry name" value="HAD superfamily/HAD-like"/>
    <property type="match status" value="1"/>
</dbReference>
<keyword evidence="8 10" id="KW-0460">Magnesium</keyword>
<dbReference type="GO" id="GO:0005829">
    <property type="term" value="C:cytosol"/>
    <property type="evidence" value="ECO:0007669"/>
    <property type="project" value="TreeGrafter"/>
</dbReference>
<evidence type="ECO:0000256" key="1">
    <source>
        <dbReference type="ARBA" id="ARBA00000830"/>
    </source>
</evidence>
<evidence type="ECO:0000256" key="4">
    <source>
        <dbReference type="ARBA" id="ARBA00006171"/>
    </source>
</evidence>
<dbReference type="PANTHER" id="PTHR43434">
    <property type="entry name" value="PHOSPHOGLYCOLATE PHOSPHATASE"/>
    <property type="match status" value="1"/>
</dbReference>
<dbReference type="InterPro" id="IPR037512">
    <property type="entry name" value="PGPase_prok"/>
</dbReference>
<dbReference type="SFLD" id="SFLDS00003">
    <property type="entry name" value="Haloacid_Dehalogenase"/>
    <property type="match status" value="1"/>
</dbReference>
<dbReference type="GO" id="GO:0005975">
    <property type="term" value="P:carbohydrate metabolic process"/>
    <property type="evidence" value="ECO:0007669"/>
    <property type="project" value="InterPro"/>
</dbReference>
<protein>
    <recommendedName>
        <fullName evidence="5 10">Phosphoglycolate phosphatase</fullName>
        <shortName evidence="10">PGP</shortName>
        <shortName evidence="10">PGPase</shortName>
        <ecNumber evidence="5 10">3.1.3.18</ecNumber>
    </recommendedName>
</protein>
<evidence type="ECO:0000256" key="9">
    <source>
        <dbReference type="ARBA" id="ARBA00023277"/>
    </source>
</evidence>
<dbReference type="UniPathway" id="UPA00865">
    <property type="reaction ID" value="UER00834"/>
</dbReference>
<dbReference type="InterPro" id="IPR023198">
    <property type="entry name" value="PGP-like_dom2"/>
</dbReference>
<comment type="function">
    <text evidence="10">Specifically catalyzes the dephosphorylation of 2-phosphoglycolate. Is involved in the dissimilation of the intracellular 2-phosphoglycolate formed during the DNA repair of 3'-phosphoglycolate ends, a major class of DNA lesions induced by oxidative stress.</text>
</comment>
<dbReference type="InterPro" id="IPR023214">
    <property type="entry name" value="HAD_sf"/>
</dbReference>
<dbReference type="GO" id="GO:0006281">
    <property type="term" value="P:DNA repair"/>
    <property type="evidence" value="ECO:0007669"/>
    <property type="project" value="TreeGrafter"/>
</dbReference>
<dbReference type="STRING" id="1902579.BHV28_05830"/>
<evidence type="ECO:0000256" key="5">
    <source>
        <dbReference type="ARBA" id="ARBA00013078"/>
    </source>
</evidence>
<dbReference type="EC" id="3.1.3.18" evidence="5 10"/>
<dbReference type="SUPFAM" id="SSF56784">
    <property type="entry name" value="HAD-like"/>
    <property type="match status" value="1"/>
</dbReference>
<dbReference type="AlphaFoldDB" id="A0A1U9JTU3"/>
<evidence type="ECO:0000256" key="3">
    <source>
        <dbReference type="ARBA" id="ARBA00004818"/>
    </source>
</evidence>
<dbReference type="PANTHER" id="PTHR43434:SF1">
    <property type="entry name" value="PHOSPHOGLYCOLATE PHOSPHATASE"/>
    <property type="match status" value="1"/>
</dbReference>
<proteinExistence type="inferred from homology"/>
<dbReference type="GO" id="GO:0046872">
    <property type="term" value="F:metal ion binding"/>
    <property type="evidence" value="ECO:0007669"/>
    <property type="project" value="UniProtKB-KW"/>
</dbReference>
<evidence type="ECO:0000313" key="12">
    <source>
        <dbReference type="Proteomes" id="UP000188912"/>
    </source>
</evidence>
<dbReference type="Pfam" id="PF13419">
    <property type="entry name" value="HAD_2"/>
    <property type="match status" value="1"/>
</dbReference>
<dbReference type="GO" id="GO:0046295">
    <property type="term" value="P:glycolate biosynthetic process"/>
    <property type="evidence" value="ECO:0007669"/>
    <property type="project" value="UniProtKB-UniRule"/>
</dbReference>